<feature type="domain" description="Alpha-2-macroglobulin bait region" evidence="10">
    <location>
        <begin position="462"/>
        <end position="612"/>
    </location>
</feature>
<dbReference type="GeneID" id="113417219"/>
<feature type="signal peptide" evidence="9">
    <location>
        <begin position="1"/>
        <end position="21"/>
    </location>
</feature>
<dbReference type="PROSITE" id="PS00477">
    <property type="entry name" value="ALPHA_2_MACROGLOBULIN"/>
    <property type="match status" value="1"/>
</dbReference>
<dbReference type="SMART" id="SM01359">
    <property type="entry name" value="A2M_N_2"/>
    <property type="match status" value="1"/>
</dbReference>
<accession>A0A6J1UK67</accession>
<keyword evidence="8" id="KW-0325">Glycoprotein</keyword>
<dbReference type="Gene3D" id="2.60.40.1940">
    <property type="match status" value="1"/>
</dbReference>
<dbReference type="SMART" id="SM01419">
    <property type="entry name" value="Thiol-ester_cl"/>
    <property type="match status" value="1"/>
</dbReference>
<dbReference type="Gene3D" id="2.60.40.690">
    <property type="entry name" value="Alpha-macroglobulin, receptor-binding domain"/>
    <property type="match status" value="1"/>
</dbReference>
<dbReference type="PANTHER" id="PTHR11412:SF185">
    <property type="entry name" value="ALPHA-2-MACROGLOBULIN-LIKE PROTEIN 1"/>
    <property type="match status" value="1"/>
</dbReference>
<evidence type="ECO:0000259" key="11">
    <source>
        <dbReference type="SMART" id="SM01360"/>
    </source>
</evidence>
<reference evidence="14" key="1">
    <citation type="submission" date="2025-08" db="UniProtKB">
        <authorList>
            <consortium name="RefSeq"/>
        </authorList>
    </citation>
    <scope>IDENTIFICATION</scope>
</reference>
<dbReference type="InterPro" id="IPR047565">
    <property type="entry name" value="Alpha-macroglob_thiol-ester_cl"/>
</dbReference>
<dbReference type="InterPro" id="IPR040839">
    <property type="entry name" value="MG4"/>
</dbReference>
<feature type="chain" id="PRO_5026777100" evidence="9">
    <location>
        <begin position="22"/>
        <end position="1451"/>
    </location>
</feature>
<organism evidence="13 14">
    <name type="scientific">Notechis scutatus</name>
    <name type="common">mainland tiger snake</name>
    <dbReference type="NCBI Taxonomy" id="8663"/>
    <lineage>
        <taxon>Eukaryota</taxon>
        <taxon>Metazoa</taxon>
        <taxon>Chordata</taxon>
        <taxon>Craniata</taxon>
        <taxon>Vertebrata</taxon>
        <taxon>Euteleostomi</taxon>
        <taxon>Lepidosauria</taxon>
        <taxon>Squamata</taxon>
        <taxon>Bifurcata</taxon>
        <taxon>Unidentata</taxon>
        <taxon>Episquamata</taxon>
        <taxon>Toxicofera</taxon>
        <taxon>Serpentes</taxon>
        <taxon>Colubroidea</taxon>
        <taxon>Elapidae</taxon>
        <taxon>Hydrophiinae</taxon>
        <taxon>Notechis</taxon>
    </lineage>
</organism>
<dbReference type="InterPro" id="IPR002890">
    <property type="entry name" value="MG2"/>
</dbReference>
<evidence type="ECO:0000259" key="10">
    <source>
        <dbReference type="SMART" id="SM01359"/>
    </source>
</evidence>
<evidence type="ECO:0000256" key="3">
    <source>
        <dbReference type="ARBA" id="ARBA00022525"/>
    </source>
</evidence>
<evidence type="ECO:0000256" key="4">
    <source>
        <dbReference type="ARBA" id="ARBA00022690"/>
    </source>
</evidence>
<dbReference type="Pfam" id="PF07703">
    <property type="entry name" value="A2M_BRD"/>
    <property type="match status" value="1"/>
</dbReference>
<dbReference type="Gene3D" id="1.50.10.20">
    <property type="match status" value="1"/>
</dbReference>
<dbReference type="Gene3D" id="2.20.130.20">
    <property type="match status" value="1"/>
</dbReference>
<dbReference type="SUPFAM" id="SSF81296">
    <property type="entry name" value="E set domains"/>
    <property type="match status" value="1"/>
</dbReference>
<dbReference type="FunFam" id="2.60.40.1930:FF:000001">
    <property type="entry name" value="CD109 isoform 3"/>
    <property type="match status" value="1"/>
</dbReference>
<dbReference type="InterPro" id="IPR011625">
    <property type="entry name" value="A2M_N_BRD"/>
</dbReference>
<feature type="domain" description="Alpha-2-macroglobulin" evidence="11">
    <location>
        <begin position="749"/>
        <end position="838"/>
    </location>
</feature>
<keyword evidence="7" id="KW-1015">Disulfide bond</keyword>
<dbReference type="Pfam" id="PF07678">
    <property type="entry name" value="TED_complement"/>
    <property type="match status" value="1"/>
</dbReference>
<dbReference type="InterPro" id="IPR019742">
    <property type="entry name" value="MacrogloblnA2_CS"/>
</dbReference>
<dbReference type="Gene3D" id="6.20.50.160">
    <property type="match status" value="1"/>
</dbReference>
<dbReference type="GO" id="GO:0005615">
    <property type="term" value="C:extracellular space"/>
    <property type="evidence" value="ECO:0007669"/>
    <property type="project" value="InterPro"/>
</dbReference>
<dbReference type="RefSeq" id="XP_026531282.1">
    <property type="nucleotide sequence ID" value="XM_026675497.1"/>
</dbReference>
<evidence type="ECO:0000256" key="6">
    <source>
        <dbReference type="ARBA" id="ARBA00022900"/>
    </source>
</evidence>
<evidence type="ECO:0000256" key="8">
    <source>
        <dbReference type="ARBA" id="ARBA00023180"/>
    </source>
</evidence>
<evidence type="ECO:0000256" key="7">
    <source>
        <dbReference type="ARBA" id="ARBA00023157"/>
    </source>
</evidence>
<dbReference type="InterPro" id="IPR014756">
    <property type="entry name" value="Ig_E-set"/>
</dbReference>
<dbReference type="KEGG" id="nss:113417219"/>
<dbReference type="SMART" id="SM01360">
    <property type="entry name" value="A2M"/>
    <property type="match status" value="1"/>
</dbReference>
<dbReference type="SUPFAM" id="SSF49410">
    <property type="entry name" value="Alpha-macroglobulin receptor domain"/>
    <property type="match status" value="1"/>
</dbReference>
<gene>
    <name evidence="14" type="primary">LOC113417219</name>
</gene>
<dbReference type="GO" id="GO:0004867">
    <property type="term" value="F:serine-type endopeptidase inhibitor activity"/>
    <property type="evidence" value="ECO:0007669"/>
    <property type="project" value="UniProtKB-KW"/>
</dbReference>
<evidence type="ECO:0000259" key="12">
    <source>
        <dbReference type="SMART" id="SM01361"/>
    </source>
</evidence>
<dbReference type="InterPro" id="IPR009048">
    <property type="entry name" value="A-macroglobulin_rcpt-bd"/>
</dbReference>
<comment type="similarity">
    <text evidence="2">Belongs to the protease inhibitor I39 (alpha-2-macroglobulin) family.</text>
</comment>
<keyword evidence="6" id="KW-0722">Serine protease inhibitor</keyword>
<keyword evidence="5 9" id="KW-0732">Signal</keyword>
<dbReference type="CDD" id="cd02897">
    <property type="entry name" value="A2M_2"/>
    <property type="match status" value="1"/>
</dbReference>
<feature type="domain" description="Alpha-macroglobulin receptor-binding" evidence="12">
    <location>
        <begin position="1350"/>
        <end position="1437"/>
    </location>
</feature>
<dbReference type="InterPro" id="IPR008930">
    <property type="entry name" value="Terpenoid_cyclase/PrenylTrfase"/>
</dbReference>
<name>A0A6J1UK67_9SAUR</name>
<dbReference type="InterPro" id="IPR001599">
    <property type="entry name" value="Macroglobln_a2"/>
</dbReference>
<dbReference type="Pfam" id="PF17789">
    <property type="entry name" value="MG4"/>
    <property type="match status" value="1"/>
</dbReference>
<keyword evidence="3" id="KW-0964">Secreted</keyword>
<dbReference type="SMART" id="SM01361">
    <property type="entry name" value="A2M_recep"/>
    <property type="match status" value="1"/>
</dbReference>
<keyword evidence="13" id="KW-1185">Reference proteome</keyword>
<evidence type="ECO:0000256" key="1">
    <source>
        <dbReference type="ARBA" id="ARBA00004613"/>
    </source>
</evidence>
<evidence type="ECO:0000256" key="9">
    <source>
        <dbReference type="SAM" id="SignalP"/>
    </source>
</evidence>
<evidence type="ECO:0000256" key="2">
    <source>
        <dbReference type="ARBA" id="ARBA00010952"/>
    </source>
</evidence>
<dbReference type="Proteomes" id="UP000504612">
    <property type="component" value="Unplaced"/>
</dbReference>
<dbReference type="Pfam" id="PF17791">
    <property type="entry name" value="MG3"/>
    <property type="match status" value="1"/>
</dbReference>
<dbReference type="InterPro" id="IPR041555">
    <property type="entry name" value="MG3"/>
</dbReference>
<dbReference type="InterPro" id="IPR036595">
    <property type="entry name" value="A-macroglobulin_rcpt-bd_sf"/>
</dbReference>
<dbReference type="Pfam" id="PF00207">
    <property type="entry name" value="A2M"/>
    <property type="match status" value="1"/>
</dbReference>
<protein>
    <submittedName>
        <fullName evidence="14">Alpha-2-macroglobulin-like protein 1</fullName>
    </submittedName>
</protein>
<evidence type="ECO:0000313" key="13">
    <source>
        <dbReference type="Proteomes" id="UP000504612"/>
    </source>
</evidence>
<dbReference type="Gene3D" id="2.60.120.1540">
    <property type="match status" value="1"/>
</dbReference>
<dbReference type="InterPro" id="IPR050473">
    <property type="entry name" value="A2M/Complement_sys"/>
</dbReference>
<dbReference type="InterPro" id="IPR041813">
    <property type="entry name" value="A2M_TED"/>
</dbReference>
<keyword evidence="4" id="KW-0646">Protease inhibitor</keyword>
<sequence length="1451" mass="164364">MGAATFPRALTLLMLTASAFSDPHYLIIFPAFIHHPSTEKFCIFLDSFSKSVHVSVTLEMKLQNHTLLDKDVNIPGTFECTSFQVPKFVPRNKDFGFDYEEEIAHVHVLIQHDKSTTFENRKKVLVKNAHERTLIELDKPFYKPGEEVKFRIVMLDEKFQTIEEAIPMIKLEDPDKNRIAQWVDVKPFHGIVDLRFPLAPEAPLGTYIIKIGQEEFRNEKKFTVEEYVLPKFEVLFEHTQLVTTSDEEIHIKVFGRYTYGKPVNGTVHLHLTRTPSYYFYSEITRNVSDIKLSYTGQTDKAGYASFIIKTKDIKLSQKEYISTIALSAEVEEEGTGVNISGNSLISVVNRAVQIKFLNHDTFFKHGIPYTGKMKCTVNDVPLKNQTVYLTLDIDDVETHISYITDENGEVHFTLNTTTWKNTSVALRGRYSLSNVTHGDVSMLYNDAFVWLKPFYSESNSFLEIQHMEEELPCGKDQEILVDYILNRKELGPIAGFINFYYLVVSKGNIVSGGQQQVPIALEETLKGTFSLILTPSSDLAPSANLLLFAVFADGEVAADTAVFTINKCFKHKVTLDFSKQEELPGAKVNLHIEAAPGALCSIHAVDKSVLLQTNQTLTPESVYRSPYPYLEAMNARGFHFYLEDFEPYPCLPSNSERQKKHLIAPWFQSQADVYSLFKELGLKLSTNTRVKKPVSCELPHFQRRVYHADPTLYRDIPVAYSLSNTIPEALDSVSKKEEEAKPRTYFPDTWIWNLISVNEEGKAVHSVTVPDTITEWNANAFCLADIGFGLSQLTTIRVFQPFFTDLTLPYSVIRGETFQIKVTVFNFLKDCIQVRTTLLDSEEVEVKPCPDCLFTTCLCAEEAKVFSWNVTATQLGHVNISVRSEAEETQALCGNKISVTPTHGQSDTVIKSLLVKPEGVLEEKAQNTFLCSSGEPASEEVFLTMPEAVVQDSGRATVSVIGDIMGAALENIGQLLQMPFGCGEQNMVKFVPNIVVLQYLEETNQVTPELRNQAIEHMKSGYQRQLLYKHNDGSYSAFGKRDEEGNTWLTAFVAKAFGQAKRYIYVDERHIQNAVDWLRKHQLSSGCFESVGRLFNNALKGGVDDDLSLTAYITASLLELHLEKNGSMVDDALLCLKRNLNFMNSTYSKALLAYIFTLAGDTDIRQQLLRDLEEEILKTETSSSQTEIIAYFLLAYLSNLEVSIDDIKYASKIVQILVKLQNPYGGFYSTQDTVVSLQGLARYAALTFVEIENLKVVVKSSKGFQDEFHVNKQNRLVLQQASLPEIPGQYKVELSGHGCVYVQTVLRYNQPPQKTNSFTLNVEILPNVCNSWKHFVILLELSYIGQRETSNMALIEVNMVSGFIPLKKSVKKLEGKGHVKKVEFDLDKITMYLDQLDNTIQNYNFDVVQEHEIRDLKPAIIKVYDYYHPDDNTVVEYNAPCSEEKYKKDIH</sequence>
<dbReference type="InterPro" id="IPR011626">
    <property type="entry name" value="Alpha-macroglobulin_TED"/>
</dbReference>
<dbReference type="Pfam" id="PF01835">
    <property type="entry name" value="MG2"/>
    <property type="match status" value="1"/>
</dbReference>
<dbReference type="Pfam" id="PF07677">
    <property type="entry name" value="A2M_recep"/>
    <property type="match status" value="1"/>
</dbReference>
<dbReference type="PANTHER" id="PTHR11412">
    <property type="entry name" value="MACROGLOBULIN / COMPLEMENT"/>
    <property type="match status" value="1"/>
</dbReference>
<dbReference type="Gene3D" id="2.60.40.10">
    <property type="entry name" value="Immunoglobulins"/>
    <property type="match status" value="2"/>
</dbReference>
<proteinExistence type="inferred from homology"/>
<dbReference type="InterPro" id="IPR013783">
    <property type="entry name" value="Ig-like_fold"/>
</dbReference>
<evidence type="ECO:0000313" key="14">
    <source>
        <dbReference type="RefSeq" id="XP_026531282.1"/>
    </source>
</evidence>
<dbReference type="Gene3D" id="2.60.40.1930">
    <property type="match status" value="2"/>
</dbReference>
<dbReference type="SUPFAM" id="SSF48239">
    <property type="entry name" value="Terpenoid cyclases/Protein prenyltransferases"/>
    <property type="match status" value="1"/>
</dbReference>
<dbReference type="FunFam" id="1.50.10.20:FF:000001">
    <property type="entry name" value="CD109 isoform 1"/>
    <property type="match status" value="1"/>
</dbReference>
<comment type="subcellular location">
    <subcellularLocation>
        <location evidence="1">Secreted</location>
    </subcellularLocation>
</comment>
<evidence type="ECO:0000256" key="5">
    <source>
        <dbReference type="ARBA" id="ARBA00022729"/>
    </source>
</evidence>